<dbReference type="AlphaFoldDB" id="A0A8T2J1X4"/>
<accession>A0A8T2J1X4</accession>
<evidence type="ECO:0000256" key="2">
    <source>
        <dbReference type="ARBA" id="ARBA00022801"/>
    </source>
</evidence>
<evidence type="ECO:0000256" key="1">
    <source>
        <dbReference type="ARBA" id="ARBA00005964"/>
    </source>
</evidence>
<evidence type="ECO:0000313" key="7">
    <source>
        <dbReference type="Proteomes" id="UP000812440"/>
    </source>
</evidence>
<keyword evidence="7" id="KW-1185">Reference proteome</keyword>
<dbReference type="OrthoDB" id="3200163at2759"/>
<dbReference type="Gene3D" id="3.40.50.1820">
    <property type="entry name" value="alpha/beta hydrolase"/>
    <property type="match status" value="1"/>
</dbReference>
<organism evidence="6 7">
    <name type="scientific">Hymenochirus boettgeri</name>
    <name type="common">Congo dwarf clawed frog</name>
    <dbReference type="NCBI Taxonomy" id="247094"/>
    <lineage>
        <taxon>Eukaryota</taxon>
        <taxon>Metazoa</taxon>
        <taxon>Chordata</taxon>
        <taxon>Craniata</taxon>
        <taxon>Vertebrata</taxon>
        <taxon>Euteleostomi</taxon>
        <taxon>Amphibia</taxon>
        <taxon>Batrachia</taxon>
        <taxon>Anura</taxon>
        <taxon>Pipoidea</taxon>
        <taxon>Pipidae</taxon>
        <taxon>Pipinae</taxon>
        <taxon>Hymenochirus</taxon>
    </lineage>
</organism>
<name>A0A8T2J1X4_9PIPI</name>
<dbReference type="SUPFAM" id="SSF53474">
    <property type="entry name" value="alpha/beta-Hydrolases"/>
    <property type="match status" value="1"/>
</dbReference>
<dbReference type="GO" id="GO:0016787">
    <property type="term" value="F:hydrolase activity"/>
    <property type="evidence" value="ECO:0007669"/>
    <property type="project" value="UniProtKB-KW"/>
</dbReference>
<dbReference type="EC" id="3.1.1.-" evidence="4"/>
<protein>
    <recommendedName>
        <fullName evidence="4">Carboxylic ester hydrolase</fullName>
        <ecNumber evidence="4">3.1.1.-</ecNumber>
    </recommendedName>
</protein>
<evidence type="ECO:0000256" key="4">
    <source>
        <dbReference type="RuleBase" id="RU361235"/>
    </source>
</evidence>
<feature type="chain" id="PRO_5035961227" description="Carboxylic ester hydrolase" evidence="4">
    <location>
        <begin position="22"/>
        <end position="562"/>
    </location>
</feature>
<evidence type="ECO:0000256" key="3">
    <source>
        <dbReference type="ARBA" id="ARBA00023157"/>
    </source>
</evidence>
<dbReference type="InterPro" id="IPR019826">
    <property type="entry name" value="Carboxylesterase_B_AS"/>
</dbReference>
<dbReference type="PROSITE" id="PS00941">
    <property type="entry name" value="CARBOXYLESTERASE_B_2"/>
    <property type="match status" value="1"/>
</dbReference>
<proteinExistence type="inferred from homology"/>
<dbReference type="Pfam" id="PF00135">
    <property type="entry name" value="COesterase"/>
    <property type="match status" value="1"/>
</dbReference>
<dbReference type="InterPro" id="IPR050309">
    <property type="entry name" value="Type-B_Carboxylest/Lipase"/>
</dbReference>
<evidence type="ECO:0000313" key="6">
    <source>
        <dbReference type="EMBL" id="KAG8437414.1"/>
    </source>
</evidence>
<dbReference type="CDD" id="cd00312">
    <property type="entry name" value="Esterase_lipase"/>
    <property type="match status" value="1"/>
</dbReference>
<dbReference type="InterPro" id="IPR002018">
    <property type="entry name" value="CarbesteraseB"/>
</dbReference>
<gene>
    <name evidence="6" type="ORF">GDO86_008204</name>
</gene>
<dbReference type="FunFam" id="3.40.50.1820:FF:000011">
    <property type="entry name" value="Carboxylic ester hydrolase"/>
    <property type="match status" value="1"/>
</dbReference>
<feature type="domain" description="Carboxylesterase type B" evidence="5">
    <location>
        <begin position="30"/>
        <end position="541"/>
    </location>
</feature>
<keyword evidence="4" id="KW-0732">Signal</keyword>
<dbReference type="InterPro" id="IPR029058">
    <property type="entry name" value="AB_hydrolase_fold"/>
</dbReference>
<dbReference type="InterPro" id="IPR019819">
    <property type="entry name" value="Carboxylesterase_B_CS"/>
</dbReference>
<comment type="caution">
    <text evidence="6">The sequence shown here is derived from an EMBL/GenBank/DDBJ whole genome shotgun (WGS) entry which is preliminary data.</text>
</comment>
<sequence>MFPLGSMVWVMVLCWVPLAVSEKGQANTRPFVTTKYGQLLGKSVDVKDTDRKVHVFTGVPFAKPPIGPLRFAKPQPPEPWSCVREATEFPPMCLQDSEGMKQLIKIFNVEFTLPSMSEDCLYLNVYTPADRKKNSKLPVMVFIHGGGLVMGLASMVDGSALSAYENVIVVNIQYRLGILGFFSSGDTEVRGNFGFLDQVAALRWVQENIKDFGGDPQSVTIFGESAGGVSVSLQILSPLSKGLFHKAIAQSGVALLPGLMISETKEVLLIRDLVANISGCNVPDLVDCLKQKSEDDIVAFSEAMKFGVLPGCVDGEFLPKPAEEILAGKESNNVPFMIGVNNHEFGWILPMASNISGLKEGIEKKEIESTMRAFPLLHTVSNIIPLIIEEYFGDTNDPKEIRNRFLELNGDIIFVIPALRTAQYHRDSRLPVYFYEFQHRPSMFHDSKPDFVKADHGDELFFVFGGPFLSAGVIFQSAGTEEEKVLSKRIMRYWANFARTGDPNGPGLSDWPKYEEDEDYLEINLNQKPSHKLKEGRLKFWTITVPEKITKMMDEKKDHTEL</sequence>
<keyword evidence="3" id="KW-1015">Disulfide bond</keyword>
<comment type="similarity">
    <text evidence="1 4">Belongs to the type-B carboxylesterase/lipase family.</text>
</comment>
<reference evidence="6" key="1">
    <citation type="thesis" date="2020" institute="ProQuest LLC" country="789 East Eisenhower Parkway, Ann Arbor, MI, USA">
        <title>Comparative Genomics and Chromosome Evolution.</title>
        <authorList>
            <person name="Mudd A.B."/>
        </authorList>
    </citation>
    <scope>NUCLEOTIDE SEQUENCE</scope>
    <source>
        <strain evidence="6">Female2</strain>
        <tissue evidence="6">Blood</tissue>
    </source>
</reference>
<dbReference type="PROSITE" id="PS00122">
    <property type="entry name" value="CARBOXYLESTERASE_B_1"/>
    <property type="match status" value="1"/>
</dbReference>
<evidence type="ECO:0000259" key="5">
    <source>
        <dbReference type="Pfam" id="PF00135"/>
    </source>
</evidence>
<dbReference type="EMBL" id="JAACNH010000007">
    <property type="protein sequence ID" value="KAG8437414.1"/>
    <property type="molecule type" value="Genomic_DNA"/>
</dbReference>
<dbReference type="PANTHER" id="PTHR11559">
    <property type="entry name" value="CARBOXYLESTERASE"/>
    <property type="match status" value="1"/>
</dbReference>
<feature type="signal peptide" evidence="4">
    <location>
        <begin position="1"/>
        <end position="21"/>
    </location>
</feature>
<dbReference type="Proteomes" id="UP000812440">
    <property type="component" value="Chromosome 4"/>
</dbReference>
<keyword evidence="2 4" id="KW-0378">Hydrolase</keyword>